<evidence type="ECO:0000256" key="5">
    <source>
        <dbReference type="ARBA" id="ARBA00022833"/>
    </source>
</evidence>
<evidence type="ECO:0000256" key="4">
    <source>
        <dbReference type="ARBA" id="ARBA00022786"/>
    </source>
</evidence>
<keyword evidence="2" id="KW-0479">Metal-binding</keyword>
<dbReference type="Pfam" id="PF00498">
    <property type="entry name" value="FHA"/>
    <property type="match status" value="1"/>
</dbReference>
<comment type="caution">
    <text evidence="10">The sequence shown here is derived from an EMBL/GenBank/DDBJ whole genome shotgun (WGS) entry which is preliminary data.</text>
</comment>
<sequence>MADFVVLRLVPNQDVSSGIFDPIERKMYERVSLKLGRQVKSPQEKVEATNIAAQAMSIATSVATGQSRISRTSSSPTPITSASLAAWRAALTPAPMIATNSNFSEQASLSPFDHARAFFLGPVNSQLKTGAYHSMTTAPTTAATSVLVNTDMRGAKPITPMSIGEEISPATATLPTPPQPDALSALPSKTVETVWFKSKVVSRIHAEIWLKDGQLYLKDIGSSSGTFLNKLRLSPANKVSRPYPVRAGDIIQLGVDYQGRTEDVYKAVEIKVQVELPTTSSTSKRHNASMRFRSALRTLLTATNPYSSTPVSASDKPTKKEPEPIQHSGGSVDCCICLSCIGPYQALFIAPCSHCYHYKCIRHMLRESLMFPCPVCRQVANLDASVSMESLFDFDKDGHLLEMNVENHGANEDGNEPSHIGYDEPAEVNDPCLDDTIEVDAIEIDQPSEFPKCPGAPARHSINIGSLRVSRFGEETNPSDLSRGSNNARSSFSPTHQTQSLAHISISDAADYKST</sequence>
<dbReference type="SMART" id="SM00240">
    <property type="entry name" value="FHA"/>
    <property type="match status" value="1"/>
</dbReference>
<dbReference type="InterPro" id="IPR013083">
    <property type="entry name" value="Znf_RING/FYVE/PHD"/>
</dbReference>
<keyword evidence="11" id="KW-1185">Reference proteome</keyword>
<evidence type="ECO:0000256" key="2">
    <source>
        <dbReference type="ARBA" id="ARBA00022723"/>
    </source>
</evidence>
<dbReference type="SUPFAM" id="SSF49879">
    <property type="entry name" value="SMAD/FHA domain"/>
    <property type="match status" value="1"/>
</dbReference>
<dbReference type="PANTHER" id="PTHR15067:SF7">
    <property type="entry name" value="E3 UBIQUITIN-PROTEIN LIGASE DMA1-RELATED"/>
    <property type="match status" value="1"/>
</dbReference>
<dbReference type="SUPFAM" id="SSF57850">
    <property type="entry name" value="RING/U-box"/>
    <property type="match status" value="1"/>
</dbReference>
<accession>A0ABQ8FKV8</accession>
<evidence type="ECO:0000256" key="3">
    <source>
        <dbReference type="ARBA" id="ARBA00022771"/>
    </source>
</evidence>
<name>A0ABQ8FKV8_9FUNG</name>
<keyword evidence="1" id="KW-0808">Transferase</keyword>
<evidence type="ECO:0000256" key="1">
    <source>
        <dbReference type="ARBA" id="ARBA00022679"/>
    </source>
</evidence>
<dbReference type="PANTHER" id="PTHR15067">
    <property type="entry name" value="E3 UBIQUITIN-PROTEIN LIGASE RNF8"/>
    <property type="match status" value="1"/>
</dbReference>
<keyword evidence="5" id="KW-0862">Zinc</keyword>
<protein>
    <recommendedName>
        <fullName evidence="12">FHA domain-containing protein</fullName>
    </recommendedName>
</protein>
<dbReference type="Gene3D" id="3.30.40.10">
    <property type="entry name" value="Zinc/RING finger domain, C3HC4 (zinc finger)"/>
    <property type="match status" value="1"/>
</dbReference>
<dbReference type="InterPro" id="IPR000253">
    <property type="entry name" value="FHA_dom"/>
</dbReference>
<evidence type="ECO:0000256" key="6">
    <source>
        <dbReference type="PROSITE-ProRule" id="PRU00175"/>
    </source>
</evidence>
<dbReference type="Proteomes" id="UP001648503">
    <property type="component" value="Unassembled WGS sequence"/>
</dbReference>
<keyword evidence="3 6" id="KW-0863">Zinc-finger</keyword>
<feature type="region of interest" description="Disordered" evidence="7">
    <location>
        <begin position="304"/>
        <end position="324"/>
    </location>
</feature>
<evidence type="ECO:0000256" key="7">
    <source>
        <dbReference type="SAM" id="MobiDB-lite"/>
    </source>
</evidence>
<reference evidence="10 11" key="1">
    <citation type="submission" date="2021-02" db="EMBL/GenBank/DDBJ databases">
        <title>Variation within the Batrachochytrium salamandrivorans European outbreak.</title>
        <authorList>
            <person name="Kelly M."/>
            <person name="Pasmans F."/>
            <person name="Shea T.P."/>
            <person name="Munoz J.F."/>
            <person name="Carranza S."/>
            <person name="Cuomo C.A."/>
            <person name="Martel A."/>
        </authorList>
    </citation>
    <scope>NUCLEOTIDE SEQUENCE [LARGE SCALE GENOMIC DNA]</scope>
    <source>
        <strain evidence="10 11">AMFP18/2</strain>
    </source>
</reference>
<dbReference type="InterPro" id="IPR008984">
    <property type="entry name" value="SMAD_FHA_dom_sf"/>
</dbReference>
<dbReference type="PROSITE" id="PS50006">
    <property type="entry name" value="FHA_DOMAIN"/>
    <property type="match status" value="1"/>
</dbReference>
<feature type="region of interest" description="Disordered" evidence="7">
    <location>
        <begin position="469"/>
        <end position="515"/>
    </location>
</feature>
<feature type="compositionally biased region" description="Polar residues" evidence="7">
    <location>
        <begin position="476"/>
        <end position="502"/>
    </location>
</feature>
<dbReference type="EMBL" id="JAFCIX010000051">
    <property type="protein sequence ID" value="KAH6600050.1"/>
    <property type="molecule type" value="Genomic_DNA"/>
</dbReference>
<evidence type="ECO:0000259" key="8">
    <source>
        <dbReference type="PROSITE" id="PS50006"/>
    </source>
</evidence>
<dbReference type="SMART" id="SM00184">
    <property type="entry name" value="RING"/>
    <property type="match status" value="1"/>
</dbReference>
<dbReference type="InterPro" id="IPR001841">
    <property type="entry name" value="Znf_RING"/>
</dbReference>
<keyword evidence="4" id="KW-0833">Ubl conjugation pathway</keyword>
<feature type="domain" description="RING-type" evidence="9">
    <location>
        <begin position="334"/>
        <end position="377"/>
    </location>
</feature>
<organism evidence="10 11">
    <name type="scientific">Batrachochytrium salamandrivorans</name>
    <dbReference type="NCBI Taxonomy" id="1357716"/>
    <lineage>
        <taxon>Eukaryota</taxon>
        <taxon>Fungi</taxon>
        <taxon>Fungi incertae sedis</taxon>
        <taxon>Chytridiomycota</taxon>
        <taxon>Chytridiomycota incertae sedis</taxon>
        <taxon>Chytridiomycetes</taxon>
        <taxon>Rhizophydiales</taxon>
        <taxon>Rhizophydiales incertae sedis</taxon>
        <taxon>Batrachochytrium</taxon>
    </lineage>
</organism>
<feature type="domain" description="FHA" evidence="8">
    <location>
        <begin position="161"/>
        <end position="233"/>
    </location>
</feature>
<evidence type="ECO:0000259" key="9">
    <source>
        <dbReference type="PROSITE" id="PS50089"/>
    </source>
</evidence>
<evidence type="ECO:0000313" key="10">
    <source>
        <dbReference type="EMBL" id="KAH6600050.1"/>
    </source>
</evidence>
<dbReference type="Gene3D" id="2.60.200.20">
    <property type="match status" value="1"/>
</dbReference>
<evidence type="ECO:0000313" key="11">
    <source>
        <dbReference type="Proteomes" id="UP001648503"/>
    </source>
</evidence>
<dbReference type="Pfam" id="PF17123">
    <property type="entry name" value="zf-RING_11"/>
    <property type="match status" value="1"/>
</dbReference>
<evidence type="ECO:0008006" key="12">
    <source>
        <dbReference type="Google" id="ProtNLM"/>
    </source>
</evidence>
<dbReference type="PROSITE" id="PS50089">
    <property type="entry name" value="ZF_RING_2"/>
    <property type="match status" value="1"/>
</dbReference>
<proteinExistence type="predicted"/>
<gene>
    <name evidence="10" type="ORF">BASA50_002638</name>
</gene>